<dbReference type="PANTHER" id="PTHR47773:SF1">
    <property type="entry name" value="C2H2-TYPE DOMAIN-CONTAINING PROTEIN"/>
    <property type="match status" value="1"/>
</dbReference>
<keyword evidence="4" id="KW-1185">Reference proteome</keyword>
<evidence type="ECO:0000259" key="2">
    <source>
        <dbReference type="Pfam" id="PF20499"/>
    </source>
</evidence>
<dbReference type="EMBL" id="JBCEZU010000586">
    <property type="protein sequence ID" value="KAK9515811.1"/>
    <property type="molecule type" value="Genomic_DNA"/>
</dbReference>
<proteinExistence type="predicted"/>
<evidence type="ECO:0000313" key="4">
    <source>
        <dbReference type="Proteomes" id="UP001488805"/>
    </source>
</evidence>
<reference evidence="3 4" key="1">
    <citation type="journal article" date="2024" name="Genome Biol. Evol.">
        <title>Chromosome-level genome assembly of the viviparous eelpout Zoarces viviparus.</title>
        <authorList>
            <person name="Fuhrmann N."/>
            <person name="Brasseur M.V."/>
            <person name="Bakowski C.E."/>
            <person name="Podsiadlowski L."/>
            <person name="Prost S."/>
            <person name="Krehenwinkel H."/>
            <person name="Mayer C."/>
        </authorList>
    </citation>
    <scope>NUCLEOTIDE SEQUENCE [LARGE SCALE GENOMIC DNA]</scope>
    <source>
        <strain evidence="3">NO-MEL_2022_Ind0_liver</strain>
    </source>
</reference>
<organism evidence="3 4">
    <name type="scientific">Zoarces viviparus</name>
    <name type="common">Viviparous eelpout</name>
    <name type="synonym">Blennius viviparus</name>
    <dbReference type="NCBI Taxonomy" id="48416"/>
    <lineage>
        <taxon>Eukaryota</taxon>
        <taxon>Metazoa</taxon>
        <taxon>Chordata</taxon>
        <taxon>Craniata</taxon>
        <taxon>Vertebrata</taxon>
        <taxon>Euteleostomi</taxon>
        <taxon>Actinopterygii</taxon>
        <taxon>Neopterygii</taxon>
        <taxon>Teleostei</taxon>
        <taxon>Neoteleostei</taxon>
        <taxon>Acanthomorphata</taxon>
        <taxon>Eupercaria</taxon>
        <taxon>Perciformes</taxon>
        <taxon>Cottioidei</taxon>
        <taxon>Zoarcales</taxon>
        <taxon>Zoarcidae</taxon>
        <taxon>Zoarcinae</taxon>
        <taxon>Zoarces</taxon>
    </lineage>
</organism>
<accession>A0AAW1DZJ6</accession>
<protein>
    <recommendedName>
        <fullName evidence="2">DUF6729 domain-containing protein</fullName>
    </recommendedName>
</protein>
<feature type="region of interest" description="Disordered" evidence="1">
    <location>
        <begin position="244"/>
        <end position="331"/>
    </location>
</feature>
<feature type="region of interest" description="Disordered" evidence="1">
    <location>
        <begin position="991"/>
        <end position="1026"/>
    </location>
</feature>
<name>A0AAW1DZJ6_ZOAVI</name>
<evidence type="ECO:0000313" key="3">
    <source>
        <dbReference type="EMBL" id="KAK9515811.1"/>
    </source>
</evidence>
<dbReference type="InterPro" id="IPR046616">
    <property type="entry name" value="DUF6729"/>
</dbReference>
<comment type="caution">
    <text evidence="3">The sequence shown here is derived from an EMBL/GenBank/DDBJ whole genome shotgun (WGS) entry which is preliminary data.</text>
</comment>
<sequence length="1451" mass="163351">MATPVIRIINPAAPGNRQQAVVTATKAARDYREKRAVFPKPPLELLYETSSLAHAEKLLRAKGIPAPSRQLCLGQLVIPFGQYENAPFHWLVANDVGYMKYMLDKHRAEVTNPQRKGKVENQWVKDYLNEYAESFPQVSSLLEANINKCIYGQRGFEHHTFLEMWELYSQHLTQKDRPEQFSAEQRELIQKASSSVRRWLNTPVTHITSVQMKRFRKYIKEKEQASIRCDPSSWSGDDAALVAASQAVEDRTKQRNQPETTARPKPPETTARPKPPETTVRPKPPETTVRPKPPETTVRPKQPETTVRPKQPETTSQPTDTPSTTRDPDYSPVELEGWVRPWEDPNGIPSADISWLKEDTERGLFTPVQIFKNITGQLKRRRVMKSDRMWFYPPEPPGYVKGALPTPQLFFRSRIFVWRPVGVWRYSLKCPRGDNCVGQGRNIHLYKSGYHTRVRHICDVSSWYTVITEVLCCGACTKAARSGVGGTVGRWLAWDPAILTQLSEAHQAQFPAILTSRRGVDKSVVRLLRDRTEGNTMVKVWRQVQENHVEEYLQRKDLYTTLLMTVVEPGGIVSALGHSFQAPPPPRELPSARLLRHAFLMAEANNVQDYRSQILSTFGTALKMDSTKKVVKKLSGEGRGSAEWFTSIGNEHSQIVSFVLTCEESTQKLKPMCHGVMERFRLANQPVPGILYVDRGCCRAQGPTSVETLFQPWVDNGMVVRLDIFHWIHRFDAAIRTESHCKYAMFKSAVAGAVLAYNRSDLELLIKAVRAEDPATLKTVSDTDVVRCYISREQLKHHVRRVTLGAQETFRLIHLTIEELKGPAGLDESGVSLFKTPEAIDEMWAGQQRHLECIQDPPGMNMYRVARTTTINTVDVPYYKCLRGSNSLEGFHKSLPHMIPGPHCAARPYQVYLISGIARWNSDRSSDAVFGGKGRHHRTYSAPLIDRLNTRCQQLFGETVEENFRPPANIPSNELLGLEYLFSQSTGESEPFSLKDLVNDGPDPEEEVVQHGQPDPDPEADEAYQSDGEAHVDVLDATVPHITLTSDETSTVHPPAFEDACSPNPLPGFERLETFCSALVEISLTEDKLTLTTEQRNKVLEAWNKVEEHDKQPQQFNQLYRTHWGITLYCRTKRDDLVDAAVIQRLKMAKRYAPAQQHISAQHNRLMYTLVKLLWLRSPQGSRSSPEKNTILKAYERIQHRILVEDPILCKAGIPLPKINIKTVRDFIQRQERLLNLHATKQPSTVTKTTSISSADLPPAPHQPAVLPPPLYPLMEYVPTPSTAGTKVLKGRTDIIMPLSRPQPPLPLVLPAVRKTSATCTIGRPVPFLSASTATAETAGPSTQPILPAPPTSVPSTLPTMSAPQGLSPPPWARATRYKRKSLEQPSAVGAKVSRVQNLPVCTCCGQPTQGHKKYKRKVFCPVKMSSTSKGLDNTVYDSYEHFTSVVDKLE</sequence>
<gene>
    <name evidence="3" type="ORF">VZT92_026422</name>
</gene>
<feature type="compositionally biased region" description="Low complexity" evidence="1">
    <location>
        <begin position="312"/>
        <end position="325"/>
    </location>
</feature>
<dbReference type="Proteomes" id="UP001488805">
    <property type="component" value="Unassembled WGS sequence"/>
</dbReference>
<evidence type="ECO:0000256" key="1">
    <source>
        <dbReference type="SAM" id="MobiDB-lite"/>
    </source>
</evidence>
<dbReference type="PANTHER" id="PTHR47773">
    <property type="entry name" value="SI:DKEY-9I5.2-RELATED"/>
    <property type="match status" value="1"/>
</dbReference>
<dbReference type="Pfam" id="PF20499">
    <property type="entry name" value="DUF6729"/>
    <property type="match status" value="1"/>
</dbReference>
<feature type="domain" description="DUF6729" evidence="2">
    <location>
        <begin position="381"/>
        <end position="599"/>
    </location>
</feature>